<reference evidence="1 2" key="1">
    <citation type="submission" date="2022-10" db="EMBL/GenBank/DDBJ databases">
        <title>Paucibacter sp. hw1 Genome sequencing.</title>
        <authorList>
            <person name="Park S."/>
        </authorList>
    </citation>
    <scope>NUCLEOTIDE SEQUENCE [LARGE SCALE GENOMIC DNA]</scope>
    <source>
        <strain evidence="2">hw1</strain>
    </source>
</reference>
<dbReference type="Proteomes" id="UP001221189">
    <property type="component" value="Unassembled WGS sequence"/>
</dbReference>
<proteinExistence type="predicted"/>
<gene>
    <name evidence="1" type="ORF">PRZ03_19210</name>
</gene>
<dbReference type="RefSeq" id="WP_263558929.1">
    <property type="nucleotide sequence ID" value="NZ_JAQQXT010000014.1"/>
</dbReference>
<comment type="caution">
    <text evidence="1">The sequence shown here is derived from an EMBL/GenBank/DDBJ whole genome shotgun (WGS) entry which is preliminary data.</text>
</comment>
<organism evidence="1 2">
    <name type="scientific">Roseateles albus</name>
    <dbReference type="NCBI Taxonomy" id="2987525"/>
    <lineage>
        <taxon>Bacteria</taxon>
        <taxon>Pseudomonadati</taxon>
        <taxon>Pseudomonadota</taxon>
        <taxon>Betaproteobacteria</taxon>
        <taxon>Burkholderiales</taxon>
        <taxon>Sphaerotilaceae</taxon>
        <taxon>Roseateles</taxon>
    </lineage>
</organism>
<dbReference type="EMBL" id="JAQQXT010000014">
    <property type="protein sequence ID" value="MDC8773708.1"/>
    <property type="molecule type" value="Genomic_DNA"/>
</dbReference>
<accession>A0ABT5KIG3</accession>
<sequence>MDITTHRARITGPVSYTAGRGRKQNIPIGPCLVESLGGRSIDIIWGTRGQSSVALPIEDIEAAQDHGHLVLLD</sequence>
<evidence type="ECO:0000313" key="2">
    <source>
        <dbReference type="Proteomes" id="UP001221189"/>
    </source>
</evidence>
<keyword evidence="2" id="KW-1185">Reference proteome</keyword>
<evidence type="ECO:0000313" key="1">
    <source>
        <dbReference type="EMBL" id="MDC8773708.1"/>
    </source>
</evidence>
<protein>
    <submittedName>
        <fullName evidence="1">Uncharacterized protein</fullName>
    </submittedName>
</protein>
<name>A0ABT5KIG3_9BURK</name>